<dbReference type="GO" id="GO:0051536">
    <property type="term" value="F:iron-sulfur cluster binding"/>
    <property type="evidence" value="ECO:0007669"/>
    <property type="project" value="InterPro"/>
</dbReference>
<dbReference type="InterPro" id="IPR017896">
    <property type="entry name" value="4Fe4S_Fe-S-bd"/>
</dbReference>
<dbReference type="PANTHER" id="PTHR11748">
    <property type="entry name" value="D-LACTATE DEHYDROGENASE"/>
    <property type="match status" value="1"/>
</dbReference>
<dbReference type="Gene3D" id="1.10.45.10">
    <property type="entry name" value="Vanillyl-alcohol Oxidase, Chain A, domain 4"/>
    <property type="match status" value="1"/>
</dbReference>
<dbReference type="InterPro" id="IPR017900">
    <property type="entry name" value="4Fe4S_Fe_S_CS"/>
</dbReference>
<dbReference type="InterPro" id="IPR004113">
    <property type="entry name" value="FAD-bd_oxidored_4_C"/>
</dbReference>
<feature type="domain" description="FAD-binding PCMH-type" evidence="9">
    <location>
        <begin position="36"/>
        <end position="206"/>
    </location>
</feature>
<evidence type="ECO:0000313" key="11">
    <source>
        <dbReference type="Proteomes" id="UP000600363"/>
    </source>
</evidence>
<comment type="caution">
    <text evidence="10">The sequence shown here is derived from an EMBL/GenBank/DDBJ whole genome shotgun (WGS) entry which is preliminary data.</text>
</comment>
<protein>
    <recommendedName>
        <fullName evidence="7">D-lactate dehydrogenase (cytochrome)</fullName>
        <ecNumber evidence="7">1.1.2.4</ecNumber>
    </recommendedName>
</protein>
<dbReference type="GO" id="GO:0071949">
    <property type="term" value="F:FAD binding"/>
    <property type="evidence" value="ECO:0007669"/>
    <property type="project" value="InterPro"/>
</dbReference>
<evidence type="ECO:0000259" key="9">
    <source>
        <dbReference type="PROSITE" id="PS51387"/>
    </source>
</evidence>
<organism evidence="10 11">
    <name type="scientific">Methermicoccus shengliensis</name>
    <dbReference type="NCBI Taxonomy" id="660064"/>
    <lineage>
        <taxon>Archaea</taxon>
        <taxon>Methanobacteriati</taxon>
        <taxon>Methanobacteriota</taxon>
        <taxon>Stenosarchaea group</taxon>
        <taxon>Methanomicrobia</taxon>
        <taxon>Methanosarcinales</taxon>
        <taxon>Methermicoccaceae</taxon>
        <taxon>Methermicoccus</taxon>
    </lineage>
</organism>
<dbReference type="RefSeq" id="WP_042684661.1">
    <property type="nucleotide sequence ID" value="NZ_DUIH01000021.1"/>
</dbReference>
<dbReference type="PROSITE" id="PS00198">
    <property type="entry name" value="4FE4S_FER_1"/>
    <property type="match status" value="1"/>
</dbReference>
<accession>A0A832VXW6</accession>
<dbReference type="Gene3D" id="1.10.1060.10">
    <property type="entry name" value="Alpha-helical ferredoxin"/>
    <property type="match status" value="1"/>
</dbReference>
<dbReference type="InterPro" id="IPR036318">
    <property type="entry name" value="FAD-bd_PCMH-like_sf"/>
</dbReference>
<dbReference type="Proteomes" id="UP000600363">
    <property type="component" value="Unassembled WGS sequence"/>
</dbReference>
<dbReference type="Pfam" id="PF13534">
    <property type="entry name" value="Fer4_17"/>
    <property type="match status" value="1"/>
</dbReference>
<dbReference type="GO" id="GO:1903457">
    <property type="term" value="P:lactate catabolic process"/>
    <property type="evidence" value="ECO:0007669"/>
    <property type="project" value="TreeGrafter"/>
</dbReference>
<evidence type="ECO:0000256" key="2">
    <source>
        <dbReference type="ARBA" id="ARBA00008000"/>
    </source>
</evidence>
<dbReference type="SUPFAM" id="SSF55103">
    <property type="entry name" value="FAD-linked oxidases, C-terminal domain"/>
    <property type="match status" value="1"/>
</dbReference>
<evidence type="ECO:0000256" key="5">
    <source>
        <dbReference type="ARBA" id="ARBA00022946"/>
    </source>
</evidence>
<dbReference type="PROSITE" id="PS51379">
    <property type="entry name" value="4FE4S_FER_2"/>
    <property type="match status" value="1"/>
</dbReference>
<dbReference type="Pfam" id="PF02913">
    <property type="entry name" value="FAD-oxidase_C"/>
    <property type="match status" value="1"/>
</dbReference>
<sequence length="582" mass="64158">MTDECGLSSTPIGGVDGKLFVRDQADIPEILKCLLFGKKPDRVVIARSRDEVVSTVRYAFEHEIPIVPRGGATSPYGGVMPVKGGIVLDLSHLSSVMDINVEKGTARVEAGVRWAQLNERLPDGLTMYTYPTSWFSTVGGWIATGGYGIHSLRYGHLSTLVDALEVVDGTGNVRWIHNGDEGFSHHFGTEGQMGIVLSAVLKVGHVPSSKLDLLLFDSPRGALEKASELARRKDVLHIVMLEEGRMHEMNVLLGEDLLPERCALLVESEEGIEDVPKAQPWQASYVWGQRFFPLKPKKLGPGLLASEILCPMDVAPEYIERAHSLARGYGVSISTEVHVMGKDLALVVPTFITNKRRTLPYMTHLSLVLALTQEGVAIGGRPYGIGTWNTPYAKKAFTREEWNALKQYKHEIDPKGILNPGKFFSLATRVPLLEQLMGSRLVRGSRLIAPLLGSPQHEEKPDVVRDAYESCTHCGACVSVCPAVALLGDERLSPRAKLFYARMLREEGKLDAEEGSRLMLCLHCGQCEKVCQAGLNLKAVWEKLEEELSGYPMPTEDIERLTRLVESEESYRKLADGGMLHG</sequence>
<keyword evidence="6" id="KW-0560">Oxidoreductase</keyword>
<dbReference type="AlphaFoldDB" id="A0A832VXW6"/>
<dbReference type="PROSITE" id="PS51387">
    <property type="entry name" value="FAD_PCMH"/>
    <property type="match status" value="1"/>
</dbReference>
<keyword evidence="3" id="KW-0285">Flavoprotein</keyword>
<comment type="cofactor">
    <cofactor evidence="1">
        <name>FAD</name>
        <dbReference type="ChEBI" id="CHEBI:57692"/>
    </cofactor>
</comment>
<proteinExistence type="inferred from homology"/>
<keyword evidence="5" id="KW-0809">Transit peptide</keyword>
<dbReference type="InterPro" id="IPR016166">
    <property type="entry name" value="FAD-bd_PCMH"/>
</dbReference>
<dbReference type="InterPro" id="IPR016169">
    <property type="entry name" value="FAD-bd_PCMH_sub2"/>
</dbReference>
<reference evidence="10" key="1">
    <citation type="journal article" date="2020" name="bioRxiv">
        <title>A rank-normalized archaeal taxonomy based on genome phylogeny resolves widespread incomplete and uneven classifications.</title>
        <authorList>
            <person name="Rinke C."/>
            <person name="Chuvochina M."/>
            <person name="Mussig A.J."/>
            <person name="Chaumeil P.-A."/>
            <person name="Waite D.W."/>
            <person name="Whitman W.B."/>
            <person name="Parks D.H."/>
            <person name="Hugenholtz P."/>
        </authorList>
    </citation>
    <scope>NUCLEOTIDE SEQUENCE</scope>
    <source>
        <strain evidence="10">UBA12518</strain>
    </source>
</reference>
<evidence type="ECO:0000256" key="7">
    <source>
        <dbReference type="ARBA" id="ARBA00038897"/>
    </source>
</evidence>
<evidence type="ECO:0000256" key="6">
    <source>
        <dbReference type="ARBA" id="ARBA00023002"/>
    </source>
</evidence>
<evidence type="ECO:0000256" key="1">
    <source>
        <dbReference type="ARBA" id="ARBA00001974"/>
    </source>
</evidence>
<dbReference type="EC" id="1.1.2.4" evidence="7"/>
<keyword evidence="4" id="KW-0274">FAD</keyword>
<dbReference type="SUPFAM" id="SSF46548">
    <property type="entry name" value="alpha-helical ferredoxin"/>
    <property type="match status" value="1"/>
</dbReference>
<dbReference type="SUPFAM" id="SSF56176">
    <property type="entry name" value="FAD-binding/transporter-associated domain-like"/>
    <property type="match status" value="1"/>
</dbReference>
<dbReference type="Pfam" id="PF01565">
    <property type="entry name" value="FAD_binding_4"/>
    <property type="match status" value="1"/>
</dbReference>
<name>A0A832VXW6_9EURY</name>
<dbReference type="EMBL" id="DUIH01000021">
    <property type="protein sequence ID" value="HIH70247.1"/>
    <property type="molecule type" value="Genomic_DNA"/>
</dbReference>
<gene>
    <name evidence="10" type="ORF">HA299_06530</name>
</gene>
<evidence type="ECO:0000256" key="3">
    <source>
        <dbReference type="ARBA" id="ARBA00022630"/>
    </source>
</evidence>
<comment type="similarity">
    <text evidence="2">Belongs to the FAD-binding oxidoreductase/transferase type 4 family.</text>
</comment>
<dbReference type="GO" id="GO:0008720">
    <property type="term" value="F:D-lactate dehydrogenase (NAD+) activity"/>
    <property type="evidence" value="ECO:0007669"/>
    <property type="project" value="TreeGrafter"/>
</dbReference>
<dbReference type="InterPro" id="IPR016164">
    <property type="entry name" value="FAD-linked_Oxase-like_C"/>
</dbReference>
<feature type="domain" description="4Fe-4S ferredoxin-type" evidence="8">
    <location>
        <begin position="461"/>
        <end position="491"/>
    </location>
</feature>
<dbReference type="GO" id="GO:0004458">
    <property type="term" value="F:D-lactate dehydrogenase (cytochrome) activity"/>
    <property type="evidence" value="ECO:0007669"/>
    <property type="project" value="UniProtKB-EC"/>
</dbReference>
<dbReference type="InterPro" id="IPR016171">
    <property type="entry name" value="Vanillyl_alc_oxidase_C-sub2"/>
</dbReference>
<evidence type="ECO:0000313" key="10">
    <source>
        <dbReference type="EMBL" id="HIH70247.1"/>
    </source>
</evidence>
<dbReference type="PANTHER" id="PTHR11748:SF111">
    <property type="entry name" value="D-LACTATE DEHYDROGENASE, MITOCHONDRIAL-RELATED"/>
    <property type="match status" value="1"/>
</dbReference>
<dbReference type="InterPro" id="IPR006094">
    <property type="entry name" value="Oxid_FAD_bind_N"/>
</dbReference>
<dbReference type="InterPro" id="IPR009051">
    <property type="entry name" value="Helical_ferredxn"/>
</dbReference>
<evidence type="ECO:0000256" key="4">
    <source>
        <dbReference type="ARBA" id="ARBA00022827"/>
    </source>
</evidence>
<evidence type="ECO:0000259" key="8">
    <source>
        <dbReference type="PROSITE" id="PS51379"/>
    </source>
</evidence>
<dbReference type="Gene3D" id="3.30.465.10">
    <property type="match status" value="1"/>
</dbReference>